<protein>
    <recommendedName>
        <fullName evidence="1">Transglycosylase SLT domain-containing protein</fullName>
    </recommendedName>
</protein>
<gene>
    <name evidence="2" type="ORF">METZ01_LOCUS398001</name>
</gene>
<dbReference type="InterPro" id="IPR023346">
    <property type="entry name" value="Lysozyme-like_dom_sf"/>
</dbReference>
<dbReference type="Pfam" id="PF13406">
    <property type="entry name" value="SLT_2"/>
    <property type="match status" value="1"/>
</dbReference>
<name>A0A382VF91_9ZZZZ</name>
<dbReference type="SUPFAM" id="SSF53955">
    <property type="entry name" value="Lysozyme-like"/>
    <property type="match status" value="1"/>
</dbReference>
<dbReference type="Gene3D" id="1.10.530.10">
    <property type="match status" value="1"/>
</dbReference>
<sequence>QNGWRRNEDIISQTSLDDEQLKTFASKALKPQYTIEILNNNGINFENNLNNDSPAQIILLEGDVKKTYVGFHNFYVITTYNRNVMYALSVIQVGRSIQSKTL</sequence>
<organism evidence="2">
    <name type="scientific">marine metagenome</name>
    <dbReference type="NCBI Taxonomy" id="408172"/>
    <lineage>
        <taxon>unclassified sequences</taxon>
        <taxon>metagenomes</taxon>
        <taxon>ecological metagenomes</taxon>
    </lineage>
</organism>
<proteinExistence type="predicted"/>
<dbReference type="EMBL" id="UINC01151503">
    <property type="protein sequence ID" value="SVD45147.1"/>
    <property type="molecule type" value="Genomic_DNA"/>
</dbReference>
<feature type="domain" description="Transglycosylase SLT" evidence="1">
    <location>
        <begin position="1"/>
        <end position="94"/>
    </location>
</feature>
<evidence type="ECO:0000259" key="1">
    <source>
        <dbReference type="Pfam" id="PF13406"/>
    </source>
</evidence>
<evidence type="ECO:0000313" key="2">
    <source>
        <dbReference type="EMBL" id="SVD45147.1"/>
    </source>
</evidence>
<dbReference type="AlphaFoldDB" id="A0A382VF91"/>
<reference evidence="2" key="1">
    <citation type="submission" date="2018-05" db="EMBL/GenBank/DDBJ databases">
        <authorList>
            <person name="Lanie J.A."/>
            <person name="Ng W.-L."/>
            <person name="Kazmierczak K.M."/>
            <person name="Andrzejewski T.M."/>
            <person name="Davidsen T.M."/>
            <person name="Wayne K.J."/>
            <person name="Tettelin H."/>
            <person name="Glass J.I."/>
            <person name="Rusch D."/>
            <person name="Podicherti R."/>
            <person name="Tsui H.-C.T."/>
            <person name="Winkler M.E."/>
        </authorList>
    </citation>
    <scope>NUCLEOTIDE SEQUENCE</scope>
</reference>
<feature type="non-terminal residue" evidence="2">
    <location>
        <position position="1"/>
    </location>
</feature>
<accession>A0A382VF91</accession>
<dbReference type="InterPro" id="IPR031304">
    <property type="entry name" value="SLT_2"/>
</dbReference>